<protein>
    <submittedName>
        <fullName evidence="1">Uncharacterized protein</fullName>
    </submittedName>
</protein>
<dbReference type="PATRIC" id="fig|1352936.5.peg.117"/>
<comment type="caution">
    <text evidence="1">The sequence shown here is derived from an EMBL/GenBank/DDBJ whole genome shotgun (WGS) entry which is preliminary data.</text>
</comment>
<name>V6L6B6_STRRC</name>
<keyword evidence="2" id="KW-1185">Reference proteome</keyword>
<sequence length="110" mass="12326">MHYAAIRQPTDPEAFITDLKRRMTDALDRLSGALTDGSAGGVKVTTRHGEPWIKVPRLEKLDEPTVLQALKDEVVRRWGVLDLLDVLKNADFLTGFTDEFASVAAYERID</sequence>
<accession>V6L6B6</accession>
<proteinExistence type="predicted"/>
<dbReference type="EMBL" id="AWQX01000005">
    <property type="protein sequence ID" value="EST36749.1"/>
    <property type="molecule type" value="Genomic_DNA"/>
</dbReference>
<dbReference type="AlphaFoldDB" id="V6L6B6"/>
<evidence type="ECO:0000313" key="1">
    <source>
        <dbReference type="EMBL" id="EST36749.1"/>
    </source>
</evidence>
<dbReference type="STRING" id="1352936.M878_00470"/>
<organism evidence="1 2">
    <name type="scientific">Streptomyces roseochromogenus subsp. oscitans DS 12.976</name>
    <dbReference type="NCBI Taxonomy" id="1352936"/>
    <lineage>
        <taxon>Bacteria</taxon>
        <taxon>Bacillati</taxon>
        <taxon>Actinomycetota</taxon>
        <taxon>Actinomycetes</taxon>
        <taxon>Kitasatosporales</taxon>
        <taxon>Streptomycetaceae</taxon>
        <taxon>Streptomyces</taxon>
    </lineage>
</organism>
<dbReference type="HOGENOM" id="CLU_2169700_0_0_11"/>
<gene>
    <name evidence="1" type="ORF">M878_00470</name>
</gene>
<evidence type="ECO:0000313" key="2">
    <source>
        <dbReference type="Proteomes" id="UP000017984"/>
    </source>
</evidence>
<dbReference type="Proteomes" id="UP000017984">
    <property type="component" value="Chromosome"/>
</dbReference>
<reference evidence="1 2" key="1">
    <citation type="journal article" date="2014" name="Genome Announc.">
        <title>Draft Genome Sequence of Streptomyces roseochromogenes subsp. oscitans DS 12.976, Producer of the Aminocoumarin Antibiotic Clorobiocin.</title>
        <authorList>
            <person name="Ruckert C."/>
            <person name="Kalinowski J."/>
            <person name="Heide L."/>
            <person name="Apel A.K."/>
        </authorList>
    </citation>
    <scope>NUCLEOTIDE SEQUENCE [LARGE SCALE GENOMIC DNA]</scope>
    <source>
        <strain evidence="1 2">DS 12.976</strain>
    </source>
</reference>